<evidence type="ECO:0000259" key="12">
    <source>
        <dbReference type="SMART" id="SM00986"/>
    </source>
</evidence>
<organism evidence="13 14">
    <name type="scientific">Citroniella saccharovorans</name>
    <dbReference type="NCBI Taxonomy" id="2053367"/>
    <lineage>
        <taxon>Bacteria</taxon>
        <taxon>Bacillati</taxon>
        <taxon>Bacillota</taxon>
        <taxon>Tissierellia</taxon>
        <taxon>Tissierellales</taxon>
        <taxon>Peptoniphilaceae</taxon>
        <taxon>Citroniella</taxon>
    </lineage>
</organism>
<proteinExistence type="inferred from homology"/>
<dbReference type="EMBL" id="JAYKOT010000003">
    <property type="protein sequence ID" value="MEB3429498.1"/>
    <property type="molecule type" value="Genomic_DNA"/>
</dbReference>
<evidence type="ECO:0000256" key="4">
    <source>
        <dbReference type="ARBA" id="ARBA00012030"/>
    </source>
</evidence>
<dbReference type="EC" id="3.2.2.27" evidence="4 9"/>
<accession>A0AAW9MUH0</accession>
<sequence length="224" mass="26217">MVNIGNDWDDLLKEEWEKDYYIKLREKLINEYRNYTIYPSMYDIFNALKKTSFNDTKVVILGQDPYHGKGQAHGFSFSVKLGVPTPPSLQNIFKELNSELNLYIPNNGNLEKWADEGVLLLNNVLTVREREPNSHFNLGWQFLTLKIIRLLSEKDAPVVFMLWGNNAKEKKSIIDKRKNLILEAAHPSPFSAYRGFFGCNHFRLCNEYLRDNGLKEIDWQIVNR</sequence>
<comment type="catalytic activity">
    <reaction evidence="1 9 11">
        <text>Hydrolyzes single-stranded DNA or mismatched double-stranded DNA and polynucleotides, releasing free uracil.</text>
        <dbReference type="EC" id="3.2.2.27"/>
    </reaction>
</comment>
<dbReference type="CDD" id="cd10027">
    <property type="entry name" value="UDG-F1-like"/>
    <property type="match status" value="1"/>
</dbReference>
<dbReference type="InterPro" id="IPR036895">
    <property type="entry name" value="Uracil-DNA_glycosylase-like_sf"/>
</dbReference>
<dbReference type="GO" id="GO:0097510">
    <property type="term" value="P:base-excision repair, AP site formation via deaminated base removal"/>
    <property type="evidence" value="ECO:0007669"/>
    <property type="project" value="TreeGrafter"/>
</dbReference>
<keyword evidence="8 9" id="KW-0234">DNA repair</keyword>
<dbReference type="PROSITE" id="PS00130">
    <property type="entry name" value="U_DNA_GLYCOSYLASE"/>
    <property type="match status" value="1"/>
</dbReference>
<evidence type="ECO:0000256" key="10">
    <source>
        <dbReference type="PROSITE-ProRule" id="PRU10072"/>
    </source>
</evidence>
<dbReference type="Pfam" id="PF03167">
    <property type="entry name" value="UDG"/>
    <property type="match status" value="1"/>
</dbReference>
<comment type="function">
    <text evidence="2 9 11">Excises uracil residues from the DNA which can arise as a result of misincorporation of dUMP residues by DNA polymerase or due to deamination of cytosine.</text>
</comment>
<dbReference type="AlphaFoldDB" id="A0AAW9MUH0"/>
<dbReference type="PANTHER" id="PTHR11264">
    <property type="entry name" value="URACIL-DNA GLYCOSYLASE"/>
    <property type="match status" value="1"/>
</dbReference>
<evidence type="ECO:0000256" key="2">
    <source>
        <dbReference type="ARBA" id="ARBA00002631"/>
    </source>
</evidence>
<feature type="domain" description="Uracil-DNA glycosylase-like" evidence="12">
    <location>
        <begin position="49"/>
        <end position="209"/>
    </location>
</feature>
<dbReference type="NCBIfam" id="NF003589">
    <property type="entry name" value="PRK05254.1-2"/>
    <property type="match status" value="1"/>
</dbReference>
<keyword evidence="6 9" id="KW-0227">DNA damage</keyword>
<dbReference type="FunFam" id="3.40.470.10:FF:000001">
    <property type="entry name" value="Uracil-DNA glycosylase"/>
    <property type="match status" value="1"/>
</dbReference>
<evidence type="ECO:0000256" key="8">
    <source>
        <dbReference type="ARBA" id="ARBA00023204"/>
    </source>
</evidence>
<keyword evidence="13" id="KW-0326">Glycosidase</keyword>
<evidence type="ECO:0000256" key="1">
    <source>
        <dbReference type="ARBA" id="ARBA00001400"/>
    </source>
</evidence>
<evidence type="ECO:0000256" key="9">
    <source>
        <dbReference type="HAMAP-Rule" id="MF_00148"/>
    </source>
</evidence>
<evidence type="ECO:0000256" key="5">
    <source>
        <dbReference type="ARBA" id="ARBA00018429"/>
    </source>
</evidence>
<comment type="similarity">
    <text evidence="3 9 11">Belongs to the uracil-DNA glycosylase (UDG) superfamily. UNG family.</text>
</comment>
<evidence type="ECO:0000256" key="6">
    <source>
        <dbReference type="ARBA" id="ARBA00022763"/>
    </source>
</evidence>
<dbReference type="SUPFAM" id="SSF52141">
    <property type="entry name" value="Uracil-DNA glycosylase-like"/>
    <property type="match status" value="1"/>
</dbReference>
<dbReference type="InterPro" id="IPR002043">
    <property type="entry name" value="UDG_fam1"/>
</dbReference>
<dbReference type="PANTHER" id="PTHR11264:SF0">
    <property type="entry name" value="URACIL-DNA GLYCOSYLASE"/>
    <property type="match status" value="1"/>
</dbReference>
<dbReference type="Gene3D" id="3.40.470.10">
    <property type="entry name" value="Uracil-DNA glycosylase-like domain"/>
    <property type="match status" value="1"/>
</dbReference>
<gene>
    <name evidence="9" type="primary">ung</name>
    <name evidence="13" type="ORF">VLK81_05650</name>
</gene>
<dbReference type="Proteomes" id="UP001357733">
    <property type="component" value="Unassembled WGS sequence"/>
</dbReference>
<evidence type="ECO:0000256" key="3">
    <source>
        <dbReference type="ARBA" id="ARBA00008184"/>
    </source>
</evidence>
<evidence type="ECO:0000256" key="11">
    <source>
        <dbReference type="RuleBase" id="RU003780"/>
    </source>
</evidence>
<comment type="caution">
    <text evidence="13">The sequence shown here is derived from an EMBL/GenBank/DDBJ whole genome shotgun (WGS) entry which is preliminary data.</text>
</comment>
<dbReference type="SMART" id="SM00986">
    <property type="entry name" value="UDG"/>
    <property type="match status" value="1"/>
</dbReference>
<dbReference type="SMART" id="SM00987">
    <property type="entry name" value="UreE_C"/>
    <property type="match status" value="1"/>
</dbReference>
<dbReference type="RefSeq" id="WP_324619683.1">
    <property type="nucleotide sequence ID" value="NZ_JAYKOT010000003.1"/>
</dbReference>
<evidence type="ECO:0000256" key="7">
    <source>
        <dbReference type="ARBA" id="ARBA00022801"/>
    </source>
</evidence>
<dbReference type="NCBIfam" id="NF003592">
    <property type="entry name" value="PRK05254.1-5"/>
    <property type="match status" value="1"/>
</dbReference>
<dbReference type="InterPro" id="IPR018085">
    <property type="entry name" value="Ura-DNA_Glyclase_AS"/>
</dbReference>
<dbReference type="HAMAP" id="MF_00148">
    <property type="entry name" value="UDG"/>
    <property type="match status" value="1"/>
</dbReference>
<dbReference type="NCBIfam" id="TIGR00628">
    <property type="entry name" value="ung"/>
    <property type="match status" value="1"/>
</dbReference>
<evidence type="ECO:0000313" key="13">
    <source>
        <dbReference type="EMBL" id="MEB3429498.1"/>
    </source>
</evidence>
<dbReference type="GO" id="GO:0005737">
    <property type="term" value="C:cytoplasm"/>
    <property type="evidence" value="ECO:0007669"/>
    <property type="project" value="UniProtKB-SubCell"/>
</dbReference>
<dbReference type="GO" id="GO:0004844">
    <property type="term" value="F:uracil DNA N-glycosylase activity"/>
    <property type="evidence" value="ECO:0007669"/>
    <property type="project" value="UniProtKB-UniRule"/>
</dbReference>
<name>A0AAW9MUH0_9FIRM</name>
<keyword evidence="9" id="KW-0963">Cytoplasm</keyword>
<dbReference type="InterPro" id="IPR005122">
    <property type="entry name" value="Uracil-DNA_glycosylase-like"/>
</dbReference>
<keyword evidence="14" id="KW-1185">Reference proteome</keyword>
<keyword evidence="7 9" id="KW-0378">Hydrolase</keyword>
<evidence type="ECO:0000313" key="14">
    <source>
        <dbReference type="Proteomes" id="UP001357733"/>
    </source>
</evidence>
<dbReference type="NCBIfam" id="NF003588">
    <property type="entry name" value="PRK05254.1-1"/>
    <property type="match status" value="1"/>
</dbReference>
<comment type="subcellular location">
    <subcellularLocation>
        <location evidence="9">Cytoplasm</location>
    </subcellularLocation>
</comment>
<protein>
    <recommendedName>
        <fullName evidence="5 9">Uracil-DNA glycosylase</fullName>
        <shortName evidence="9">UDG</shortName>
        <ecNumber evidence="4 9">3.2.2.27</ecNumber>
    </recommendedName>
</protein>
<feature type="active site" description="Proton acceptor" evidence="9 10">
    <location>
        <position position="64"/>
    </location>
</feature>
<dbReference type="NCBIfam" id="NF003591">
    <property type="entry name" value="PRK05254.1-4"/>
    <property type="match status" value="1"/>
</dbReference>
<reference evidence="13 14" key="1">
    <citation type="submission" date="2024-01" db="EMBL/GenBank/DDBJ databases">
        <title>Complete genome sequence of Citroniella saccharovorans strain M6.X9, isolated from human fecal sample.</title>
        <authorList>
            <person name="Cheng G."/>
            <person name="Westerholm M."/>
            <person name="Schnurer A."/>
        </authorList>
    </citation>
    <scope>NUCLEOTIDE SEQUENCE [LARGE SCALE GENOMIC DNA]</scope>
    <source>
        <strain evidence="13 14">DSM 29873</strain>
    </source>
</reference>